<reference evidence="5" key="1">
    <citation type="submission" date="2022-11" db="EMBL/GenBank/DDBJ databases">
        <title>Centuries of genome instability and evolution in soft-shell clam transmissible cancer (bioRxiv).</title>
        <authorList>
            <person name="Hart S.F.M."/>
            <person name="Yonemitsu M.A."/>
            <person name="Giersch R.M."/>
            <person name="Beal B.F."/>
            <person name="Arriagada G."/>
            <person name="Davis B.W."/>
            <person name="Ostrander E.A."/>
            <person name="Goff S.P."/>
            <person name="Metzger M.J."/>
        </authorList>
    </citation>
    <scope>NUCLEOTIDE SEQUENCE</scope>
    <source>
        <strain evidence="5">MELC-2E11</strain>
        <tissue evidence="5">Siphon/mantle</tissue>
    </source>
</reference>
<feature type="chain" id="PRO_5045386837" evidence="4">
    <location>
        <begin position="23"/>
        <end position="1379"/>
    </location>
</feature>
<dbReference type="SUPFAM" id="SSF52058">
    <property type="entry name" value="L domain-like"/>
    <property type="match status" value="4"/>
</dbReference>
<sequence>MLGSSSILCLVVISACPFLIYGQYSESLCPSQGVSSRCHCTENVIECRNRGLTSLPNFQTSPWPFKRLDLSKNNITYIPARAFEGINVTEIDLSFNMLTGIHREAFINLKKQLNGVDLHNNLLFALPEVLSTLENITKLDVSYNPIPHDNFTDNVMRLIGDWITEFHFGDQDLQQWPHSLHHLAELQFLKFYGGKMDRIPITAFNGFEHTLRKLWMQSTHLIAVPIALQYLHNCNELHFDNNVFVKDAGILIPAFAGMTKTLDTLSLENNSLSTFPPVLRTLVSLHNLSLARNNLQIVSDQAISEVGSNLTTLNLQGCNLDRIPGALSKLSMLKNLDFSYNKITTIEKNDLQAMNHLASLNVSYNPLAYVSKSSFHDLGSLEELVLKNTSLYEVPQAITNLPHLKILNLEQDQPSIECNCDLSWLYCFTKTNNSALTIVGACYTIVLDIGLYVKNDNIIECHDRHLSAVPHFTSDSTFTELHLQNNDIDTIPDDAFKNLQGVVHIYLQNNNISVVESDAFRGNERTTLLVNFSRNSLTDFPTALGVLQIVQSIDVSYNPIDQNHFDEHTMYELGDTLTSLVFGSNDLEQWPITLRHLQALTVLSVLGGSFYTLPPTAFHGFEGTLKTLTIQNTKLIAVPFALSKLRFLTHLYFDHNHDIGDSGILITSLSNRTLNNLEFVSLKDDALTIFPSLLQYLRNVDTLILDSNRLAFVSDSSVQNAVGTAIRYLSLRNCSLSRVPGALSKLTNLTKLDLAENDIRSFENSDFTNMRKLQELIITRNPLEFIANETFKDLYCLEKLDINESNIKTMPQAIKFLNSLTTLRLPLDKIECTCNIVWLKQFMEKCNTNLHIDGSCETIDSSVADYLRIHIPNCPNFSGNSTLCSPNHCTPSGHSKETRNLLLAVLTQLRPTVAQQSVPCPITGVNKCVCTAHIVDCNNHGLSNTPPLSSSSEFTSLELSNNSLTVIQAASFAGLNLTNLDLSMNKISSVENNAFSGISNQLKRLDLSHNNLRFLPNAIGYLTTISELDVRWNPMPGYSGGRHGTDGLTDSVMRSIGNTIKVFKFGDAMMTSWPQSLNHFNRLAELVVAGVNIPYWPPNAFHGFEQTLKKLTIENLPIGSVPYGIAGLRHLEELHLDNLLYPFGDSSLVSLPFTELGGTLKVLSLKNDSLTTFPEGIKQLTSLQELYLDGNNLDFVSDEAISLLKTANVTLLSLRNCALKRVPGEISDLRNLETLDLSENLIRSIESTDLQNLHNLHTLRLNANPLLYISDNSLCGLDNLRDFFLQNTYLTEMSVAFKNMRRLHKLDLSGSHIDCTCDLTWVKSWIQKCRLDEGTPEIEGDCETIDNKLMTYVNSRLPNCPGFHEDDLVFSCTGTCIEH</sequence>
<evidence type="ECO:0000313" key="6">
    <source>
        <dbReference type="Proteomes" id="UP001164746"/>
    </source>
</evidence>
<dbReference type="Gene3D" id="3.80.10.10">
    <property type="entry name" value="Ribonuclease Inhibitor"/>
    <property type="match status" value="9"/>
</dbReference>
<dbReference type="PANTHER" id="PTHR24369:SF210">
    <property type="entry name" value="CHAOPTIN-RELATED"/>
    <property type="match status" value="1"/>
</dbReference>
<name>A0ABY7G565_MYAAR</name>
<keyword evidence="2 4" id="KW-0732">Signal</keyword>
<dbReference type="Pfam" id="PF13855">
    <property type="entry name" value="LRR_8"/>
    <property type="match status" value="7"/>
</dbReference>
<dbReference type="InterPro" id="IPR032675">
    <property type="entry name" value="LRR_dom_sf"/>
</dbReference>
<keyword evidence="1" id="KW-0433">Leucine-rich repeat</keyword>
<evidence type="ECO:0000256" key="2">
    <source>
        <dbReference type="ARBA" id="ARBA00022729"/>
    </source>
</evidence>
<keyword evidence="6" id="KW-1185">Reference proteome</keyword>
<evidence type="ECO:0000256" key="1">
    <source>
        <dbReference type="ARBA" id="ARBA00022614"/>
    </source>
</evidence>
<evidence type="ECO:0000256" key="4">
    <source>
        <dbReference type="SAM" id="SignalP"/>
    </source>
</evidence>
<dbReference type="InterPro" id="IPR003591">
    <property type="entry name" value="Leu-rich_rpt_typical-subtyp"/>
</dbReference>
<evidence type="ECO:0000313" key="5">
    <source>
        <dbReference type="EMBL" id="WAR28649.1"/>
    </source>
</evidence>
<feature type="signal peptide" evidence="4">
    <location>
        <begin position="1"/>
        <end position="22"/>
    </location>
</feature>
<organism evidence="5 6">
    <name type="scientific">Mya arenaria</name>
    <name type="common">Soft-shell clam</name>
    <dbReference type="NCBI Taxonomy" id="6604"/>
    <lineage>
        <taxon>Eukaryota</taxon>
        <taxon>Metazoa</taxon>
        <taxon>Spiralia</taxon>
        <taxon>Lophotrochozoa</taxon>
        <taxon>Mollusca</taxon>
        <taxon>Bivalvia</taxon>
        <taxon>Autobranchia</taxon>
        <taxon>Heteroconchia</taxon>
        <taxon>Euheterodonta</taxon>
        <taxon>Imparidentia</taxon>
        <taxon>Neoheterodontei</taxon>
        <taxon>Myida</taxon>
        <taxon>Myoidea</taxon>
        <taxon>Myidae</taxon>
        <taxon>Mya</taxon>
    </lineage>
</organism>
<gene>
    <name evidence="5" type="ORF">MAR_014353</name>
</gene>
<dbReference type="InterPro" id="IPR050541">
    <property type="entry name" value="LRR_TM_domain-containing"/>
</dbReference>
<dbReference type="PANTHER" id="PTHR24369">
    <property type="entry name" value="ANTIGEN BSP, PUTATIVE-RELATED"/>
    <property type="match status" value="1"/>
</dbReference>
<evidence type="ECO:0000256" key="3">
    <source>
        <dbReference type="ARBA" id="ARBA00022737"/>
    </source>
</evidence>
<accession>A0ABY7G565</accession>
<keyword evidence="3" id="KW-0677">Repeat</keyword>
<protein>
    <submittedName>
        <fullName evidence="5">SLIT3-like protein</fullName>
    </submittedName>
</protein>
<dbReference type="PROSITE" id="PS51450">
    <property type="entry name" value="LRR"/>
    <property type="match status" value="5"/>
</dbReference>
<dbReference type="InterPro" id="IPR001611">
    <property type="entry name" value="Leu-rich_rpt"/>
</dbReference>
<dbReference type="Proteomes" id="UP001164746">
    <property type="component" value="Chromosome 15"/>
</dbReference>
<dbReference type="SMART" id="SM00369">
    <property type="entry name" value="LRR_TYP"/>
    <property type="match status" value="21"/>
</dbReference>
<dbReference type="SMART" id="SM00365">
    <property type="entry name" value="LRR_SD22"/>
    <property type="match status" value="7"/>
</dbReference>
<proteinExistence type="predicted"/>
<dbReference type="EMBL" id="CP111026">
    <property type="protein sequence ID" value="WAR28649.1"/>
    <property type="molecule type" value="Genomic_DNA"/>
</dbReference>